<evidence type="ECO:0000256" key="6">
    <source>
        <dbReference type="ARBA" id="ARBA00023034"/>
    </source>
</evidence>
<comment type="subcellular location">
    <subcellularLocation>
        <location evidence="1">Golgi apparatus membrane</location>
        <topology evidence="1">Multi-pass membrane protein</topology>
    </subcellularLocation>
</comment>
<protein>
    <recommendedName>
        <fullName evidence="9">Glycosyltransferase 2-like domain-containing protein</fullName>
    </recommendedName>
</protein>
<keyword evidence="11" id="KW-1185">Reference proteome</keyword>
<dbReference type="InterPro" id="IPR001173">
    <property type="entry name" value="Glyco_trans_2-like"/>
</dbReference>
<proteinExistence type="predicted"/>
<keyword evidence="2" id="KW-0328">Glycosyltransferase</keyword>
<name>A0AAV8QR83_ENSVE</name>
<evidence type="ECO:0000256" key="8">
    <source>
        <dbReference type="ARBA" id="ARBA00023316"/>
    </source>
</evidence>
<dbReference type="GO" id="GO:0051753">
    <property type="term" value="F:mannan synthase activity"/>
    <property type="evidence" value="ECO:0007669"/>
    <property type="project" value="TreeGrafter"/>
</dbReference>
<dbReference type="InterPro" id="IPR029044">
    <property type="entry name" value="Nucleotide-diphossugar_trans"/>
</dbReference>
<dbReference type="PANTHER" id="PTHR32044:SF21">
    <property type="entry name" value="GLUCOMANNAN 4-BETA-MANNOSYLTRANSFERASE 3-RELATED"/>
    <property type="match status" value="1"/>
</dbReference>
<keyword evidence="5" id="KW-1133">Transmembrane helix</keyword>
<dbReference type="GO" id="GO:0071555">
    <property type="term" value="P:cell wall organization"/>
    <property type="evidence" value="ECO:0007669"/>
    <property type="project" value="UniProtKB-KW"/>
</dbReference>
<feature type="domain" description="Glycosyltransferase 2-like" evidence="9">
    <location>
        <begin position="99"/>
        <end position="211"/>
    </location>
</feature>
<evidence type="ECO:0000256" key="5">
    <source>
        <dbReference type="ARBA" id="ARBA00022989"/>
    </source>
</evidence>
<comment type="caution">
    <text evidence="10">The sequence shown here is derived from an EMBL/GenBank/DDBJ whole genome shotgun (WGS) entry which is preliminary data.</text>
</comment>
<dbReference type="EMBL" id="JAQQAF010000006">
    <property type="protein sequence ID" value="KAJ8479348.1"/>
    <property type="molecule type" value="Genomic_DNA"/>
</dbReference>
<dbReference type="Pfam" id="PF13632">
    <property type="entry name" value="Glyco_trans_2_3"/>
    <property type="match status" value="1"/>
</dbReference>
<keyword evidence="3" id="KW-0808">Transferase</keyword>
<dbReference type="AlphaFoldDB" id="A0AAV8QR83"/>
<dbReference type="PANTHER" id="PTHR32044">
    <property type="entry name" value="GLUCOMANNAN 4-BETA-MANNOSYLTRANSFERASE 9"/>
    <property type="match status" value="1"/>
</dbReference>
<gene>
    <name evidence="10" type="ORF">OPV22_023075</name>
</gene>
<evidence type="ECO:0000256" key="7">
    <source>
        <dbReference type="ARBA" id="ARBA00023136"/>
    </source>
</evidence>
<keyword evidence="6" id="KW-0333">Golgi apparatus</keyword>
<evidence type="ECO:0000259" key="9">
    <source>
        <dbReference type="Pfam" id="PF13632"/>
    </source>
</evidence>
<evidence type="ECO:0000256" key="3">
    <source>
        <dbReference type="ARBA" id="ARBA00022679"/>
    </source>
</evidence>
<dbReference type="GO" id="GO:0000139">
    <property type="term" value="C:Golgi membrane"/>
    <property type="evidence" value="ECO:0007669"/>
    <property type="project" value="UniProtKB-SubCell"/>
</dbReference>
<dbReference type="SUPFAM" id="SSF53448">
    <property type="entry name" value="Nucleotide-diphospho-sugar transferases"/>
    <property type="match status" value="1"/>
</dbReference>
<evidence type="ECO:0000313" key="10">
    <source>
        <dbReference type="EMBL" id="KAJ8479348.1"/>
    </source>
</evidence>
<sequence length="366" mass="41528">MALVALYVKVFRRTPEKIYKWVPLSQNAELGSLAYPMVLVQIPMFNERELLSLLEKLIALCIAPGFIRCQSEQCAHLHDSTDITIRELVQEEYYEPPPPPEFLIRTIPFLVHNPALALVQARWKFVNANECMRTRIQEMSSNYHFKVEQQSGSSAMAFFGFNGTAGVWRILAINEAGGWKERTTVEDMDLAVRATLHGWKFVYVGDLKVRSEENGNGYSNGQEGVFAEEALLAVQLLLREKDRLPRRDLLLLLHRDPGLLLLPRSCHSQNGVCLLYVPTAITLLNSIGTPRSLHLTVIWMFFIGLLEAGRANEWVITDKRGDASKTKQASTAARRLPDEIWKRFHLLEMGMGGLLLTCACYDCRPQ</sequence>
<reference evidence="10 11" key="1">
    <citation type="submission" date="2022-12" db="EMBL/GenBank/DDBJ databases">
        <title>Chromosome-scale assembly of the Ensete ventricosum genome.</title>
        <authorList>
            <person name="Dussert Y."/>
            <person name="Stocks J."/>
            <person name="Wendawek A."/>
            <person name="Woldeyes F."/>
            <person name="Nichols R.A."/>
            <person name="Borrell J.S."/>
        </authorList>
    </citation>
    <scope>NUCLEOTIDE SEQUENCE [LARGE SCALE GENOMIC DNA]</scope>
    <source>
        <strain evidence="11">cv. Maze</strain>
        <tissue evidence="10">Seeds</tissue>
    </source>
</reference>
<evidence type="ECO:0000256" key="4">
    <source>
        <dbReference type="ARBA" id="ARBA00022692"/>
    </source>
</evidence>
<evidence type="ECO:0000256" key="2">
    <source>
        <dbReference type="ARBA" id="ARBA00022676"/>
    </source>
</evidence>
<organism evidence="10 11">
    <name type="scientific">Ensete ventricosum</name>
    <name type="common">Abyssinian banana</name>
    <name type="synonym">Musa ensete</name>
    <dbReference type="NCBI Taxonomy" id="4639"/>
    <lineage>
        <taxon>Eukaryota</taxon>
        <taxon>Viridiplantae</taxon>
        <taxon>Streptophyta</taxon>
        <taxon>Embryophyta</taxon>
        <taxon>Tracheophyta</taxon>
        <taxon>Spermatophyta</taxon>
        <taxon>Magnoliopsida</taxon>
        <taxon>Liliopsida</taxon>
        <taxon>Zingiberales</taxon>
        <taxon>Musaceae</taxon>
        <taxon>Ensete</taxon>
    </lineage>
</organism>
<keyword evidence="8" id="KW-0961">Cell wall biogenesis/degradation</keyword>
<dbReference type="Proteomes" id="UP001222027">
    <property type="component" value="Unassembled WGS sequence"/>
</dbReference>
<evidence type="ECO:0000313" key="11">
    <source>
        <dbReference type="Proteomes" id="UP001222027"/>
    </source>
</evidence>
<keyword evidence="7" id="KW-0472">Membrane</keyword>
<keyword evidence="4" id="KW-0812">Transmembrane</keyword>
<accession>A0AAV8QR83</accession>
<evidence type="ECO:0000256" key="1">
    <source>
        <dbReference type="ARBA" id="ARBA00004653"/>
    </source>
</evidence>
<dbReference type="Gene3D" id="3.90.550.10">
    <property type="entry name" value="Spore Coat Polysaccharide Biosynthesis Protein SpsA, Chain A"/>
    <property type="match status" value="1"/>
</dbReference>